<dbReference type="OrthoDB" id="7437848at2759"/>
<comment type="caution">
    <text evidence="3">The sequence shown here is derived from an EMBL/GenBank/DDBJ whole genome shotgun (WGS) entry which is preliminary data.</text>
</comment>
<protein>
    <submittedName>
        <fullName evidence="3">Jg17211 protein</fullName>
    </submittedName>
</protein>
<evidence type="ECO:0000256" key="1">
    <source>
        <dbReference type="SAM" id="MobiDB-lite"/>
    </source>
</evidence>
<reference evidence="3" key="1">
    <citation type="submission" date="2022-03" db="EMBL/GenBank/DDBJ databases">
        <authorList>
            <person name="Lindestad O."/>
        </authorList>
    </citation>
    <scope>NUCLEOTIDE SEQUENCE</scope>
</reference>
<name>A0A8S4S8R1_9NEOP</name>
<dbReference type="Proteomes" id="UP000838756">
    <property type="component" value="Unassembled WGS sequence"/>
</dbReference>
<keyword evidence="2" id="KW-0732">Signal</keyword>
<feature type="compositionally biased region" description="Basic and acidic residues" evidence="1">
    <location>
        <begin position="158"/>
        <end position="168"/>
    </location>
</feature>
<feature type="compositionally biased region" description="Basic and acidic residues" evidence="1">
    <location>
        <begin position="238"/>
        <end position="247"/>
    </location>
</feature>
<feature type="compositionally biased region" description="Polar residues" evidence="1">
    <location>
        <begin position="249"/>
        <end position="258"/>
    </location>
</feature>
<feature type="signal peptide" evidence="2">
    <location>
        <begin position="1"/>
        <end position="17"/>
    </location>
</feature>
<accession>A0A8S4S8R1</accession>
<sequence>MGPTVYFLIIGLSVVSARHTLDVNRYLVQSQIYPNHSFNDSHSVQDVGTRNNKYKSDVNVNHEPTYNDNPVRVKQPVIEHQHNIDYSYATESDHVALISEKVDTSYDIKNNENQFKLRTNAYPTKGLDIIEYSTESINEHKQKPHTNVDKPNGQNRHGKSEFNAKDSSRVQNTDGFALKLQNHNNDDSSVKSHRSFNMDPDPNGASSNTNFKFDNRISETKNQANPESVIVENLNHGLKTDNSEKRISKSQSSNNGSVDKSRGLVSGRVPEQKDEEEISWVWGSEPEPKASTTDVDDLDDRAAFDGSPCPSGLVKVMGICVEEH</sequence>
<dbReference type="EMBL" id="CAKXAJ010026185">
    <property type="protein sequence ID" value="CAH2261213.1"/>
    <property type="molecule type" value="Genomic_DNA"/>
</dbReference>
<proteinExistence type="predicted"/>
<evidence type="ECO:0000313" key="4">
    <source>
        <dbReference type="Proteomes" id="UP000838756"/>
    </source>
</evidence>
<feature type="region of interest" description="Disordered" evidence="1">
    <location>
        <begin position="137"/>
        <end position="212"/>
    </location>
</feature>
<organism evidence="3 4">
    <name type="scientific">Pararge aegeria aegeria</name>
    <dbReference type="NCBI Taxonomy" id="348720"/>
    <lineage>
        <taxon>Eukaryota</taxon>
        <taxon>Metazoa</taxon>
        <taxon>Ecdysozoa</taxon>
        <taxon>Arthropoda</taxon>
        <taxon>Hexapoda</taxon>
        <taxon>Insecta</taxon>
        <taxon>Pterygota</taxon>
        <taxon>Neoptera</taxon>
        <taxon>Endopterygota</taxon>
        <taxon>Lepidoptera</taxon>
        <taxon>Glossata</taxon>
        <taxon>Ditrysia</taxon>
        <taxon>Papilionoidea</taxon>
        <taxon>Nymphalidae</taxon>
        <taxon>Satyrinae</taxon>
        <taxon>Satyrini</taxon>
        <taxon>Parargina</taxon>
        <taxon>Pararge</taxon>
    </lineage>
</organism>
<feature type="region of interest" description="Disordered" evidence="1">
    <location>
        <begin position="236"/>
        <end position="307"/>
    </location>
</feature>
<feature type="chain" id="PRO_5035939845" evidence="2">
    <location>
        <begin position="18"/>
        <end position="324"/>
    </location>
</feature>
<evidence type="ECO:0000313" key="3">
    <source>
        <dbReference type="EMBL" id="CAH2261213.1"/>
    </source>
</evidence>
<dbReference type="AlphaFoldDB" id="A0A8S4S8R1"/>
<keyword evidence="4" id="KW-1185">Reference proteome</keyword>
<gene>
    <name evidence="3" type="primary">jg17211</name>
    <name evidence="3" type="ORF">PAEG_LOCUS23881</name>
</gene>
<evidence type="ECO:0000256" key="2">
    <source>
        <dbReference type="SAM" id="SignalP"/>
    </source>
</evidence>